<dbReference type="Proteomes" id="UP000093514">
    <property type="component" value="Unassembled WGS sequence"/>
</dbReference>
<dbReference type="GO" id="GO:0007165">
    <property type="term" value="P:signal transduction"/>
    <property type="evidence" value="ECO:0007669"/>
    <property type="project" value="InterPro"/>
</dbReference>
<name>A0A1C0A7I8_9FIRM</name>
<organism evidence="2 3">
    <name type="scientific">Orenia metallireducens</name>
    <dbReference type="NCBI Taxonomy" id="1413210"/>
    <lineage>
        <taxon>Bacteria</taxon>
        <taxon>Bacillati</taxon>
        <taxon>Bacillota</taxon>
        <taxon>Clostridia</taxon>
        <taxon>Halanaerobiales</taxon>
        <taxon>Halobacteroidaceae</taxon>
        <taxon>Orenia</taxon>
    </lineage>
</organism>
<evidence type="ECO:0000313" key="3">
    <source>
        <dbReference type="Proteomes" id="UP000093514"/>
    </source>
</evidence>
<dbReference type="EMBL" id="LWDV01000009">
    <property type="protein sequence ID" value="OCL26178.1"/>
    <property type="molecule type" value="Genomic_DNA"/>
</dbReference>
<proteinExistence type="predicted"/>
<dbReference type="PANTHER" id="PTHR22617:SF23">
    <property type="entry name" value="CHEMOTAXIS PROTEIN CHEW"/>
    <property type="match status" value="1"/>
</dbReference>
<sequence>MKGGYIMSNETGQIIVFDIGEEKFGVKITEVHEIIRMKKITELPINSPYIAGIINLRGDIISVIDLRKRFGIDNIVEDDNTRIIVVEFEGQNVGLIVDAVSEVLHIDESKVDVPPKSMAGIKNDYIRGIIKVGEDIVILLELGNLLKSKEKIELDKES</sequence>
<evidence type="ECO:0000259" key="1">
    <source>
        <dbReference type="PROSITE" id="PS50851"/>
    </source>
</evidence>
<evidence type="ECO:0000313" key="2">
    <source>
        <dbReference type="EMBL" id="OCL26178.1"/>
    </source>
</evidence>
<dbReference type="GO" id="GO:0005829">
    <property type="term" value="C:cytosol"/>
    <property type="evidence" value="ECO:0007669"/>
    <property type="project" value="TreeGrafter"/>
</dbReference>
<comment type="caution">
    <text evidence="2">The sequence shown here is derived from an EMBL/GenBank/DDBJ whole genome shotgun (WGS) entry which is preliminary data.</text>
</comment>
<dbReference type="PROSITE" id="PS50851">
    <property type="entry name" value="CHEW"/>
    <property type="match status" value="1"/>
</dbReference>
<reference evidence="3" key="1">
    <citation type="submission" date="2016-07" db="EMBL/GenBank/DDBJ databases">
        <authorList>
            <person name="Florea S."/>
            <person name="Webb J.S."/>
            <person name="Jaromczyk J."/>
            <person name="Schardl C.L."/>
        </authorList>
    </citation>
    <scope>NUCLEOTIDE SEQUENCE [LARGE SCALE GENOMIC DNA]</scope>
    <source>
        <strain evidence="3">Z6</strain>
    </source>
</reference>
<accession>A0A1C0A7I8</accession>
<dbReference type="Gene3D" id="2.40.50.180">
    <property type="entry name" value="CheA-289, Domain 4"/>
    <property type="match status" value="1"/>
</dbReference>
<dbReference type="SMART" id="SM00260">
    <property type="entry name" value="CheW"/>
    <property type="match status" value="1"/>
</dbReference>
<feature type="domain" description="CheW-like" evidence="1">
    <location>
        <begin position="11"/>
        <end position="151"/>
    </location>
</feature>
<dbReference type="InterPro" id="IPR002545">
    <property type="entry name" value="CheW-lke_dom"/>
</dbReference>
<dbReference type="GO" id="GO:0006935">
    <property type="term" value="P:chemotaxis"/>
    <property type="evidence" value="ECO:0007669"/>
    <property type="project" value="InterPro"/>
</dbReference>
<dbReference type="Pfam" id="PF01584">
    <property type="entry name" value="CheW"/>
    <property type="match status" value="1"/>
</dbReference>
<dbReference type="AlphaFoldDB" id="A0A1C0A7I8"/>
<keyword evidence="3" id="KW-1185">Reference proteome</keyword>
<dbReference type="InterPro" id="IPR036061">
    <property type="entry name" value="CheW-like_dom_sf"/>
</dbReference>
<dbReference type="SUPFAM" id="SSF50341">
    <property type="entry name" value="CheW-like"/>
    <property type="match status" value="1"/>
</dbReference>
<dbReference type="Gene3D" id="2.30.30.40">
    <property type="entry name" value="SH3 Domains"/>
    <property type="match status" value="1"/>
</dbReference>
<reference evidence="2 3" key="2">
    <citation type="submission" date="2016-08" db="EMBL/GenBank/DDBJ databases">
        <title>Orenia metallireducens sp. nov. strain Z6, a Novel Metal-reducing Firmicute from the Deep Subsurface.</title>
        <authorList>
            <person name="Maxim B.I."/>
            <person name="Kenneth K."/>
            <person name="Flynn T.M."/>
            <person name="Oloughlin E.J."/>
            <person name="Locke R.A."/>
            <person name="Weber J.R."/>
            <person name="Egan S.M."/>
            <person name="Mackie R.I."/>
            <person name="Cann I.K."/>
        </authorList>
    </citation>
    <scope>NUCLEOTIDE SEQUENCE [LARGE SCALE GENOMIC DNA]</scope>
    <source>
        <strain evidence="2 3">Z6</strain>
    </source>
</reference>
<dbReference type="InterPro" id="IPR039315">
    <property type="entry name" value="CheW"/>
</dbReference>
<gene>
    <name evidence="2" type="ORF">U472_09185</name>
</gene>
<dbReference type="PANTHER" id="PTHR22617">
    <property type="entry name" value="CHEMOTAXIS SENSOR HISTIDINE KINASE-RELATED"/>
    <property type="match status" value="1"/>
</dbReference>
<protein>
    <submittedName>
        <fullName evidence="2">Chemotaxis protein CheW</fullName>
    </submittedName>
</protein>